<dbReference type="AlphaFoldDB" id="A0A9X1N6J5"/>
<dbReference type="Proteomes" id="UP001138989">
    <property type="component" value="Unassembled WGS sequence"/>
</dbReference>
<proteinExistence type="predicted"/>
<evidence type="ECO:0000313" key="1">
    <source>
        <dbReference type="EMBL" id="MCD1609846.1"/>
    </source>
</evidence>
<evidence type="ECO:0000313" key="2">
    <source>
        <dbReference type="Proteomes" id="UP001138989"/>
    </source>
</evidence>
<accession>A0A9X1N6J5</accession>
<dbReference type="RefSeq" id="WP_102833298.1">
    <property type="nucleotide sequence ID" value="NZ_JAINWF010000013.1"/>
</dbReference>
<reference evidence="1" key="1">
    <citation type="submission" date="2021-08" db="EMBL/GenBank/DDBJ databases">
        <title>Isolation and characterization of neutrophilic mixotrophic iron-oxidizing bacteria from deep-sea hydrothermal vents.</title>
        <authorList>
            <person name="He Y."/>
        </authorList>
    </citation>
    <scope>NUCLEOTIDE SEQUENCE</scope>
    <source>
        <strain evidence="1">IOP_13</strain>
    </source>
</reference>
<sequence>MSQTFKDPYLYLCDVMQKSREATKAPSEADQLREEFDRKLKQTEQTVLDALKGDDTPGAA</sequence>
<gene>
    <name evidence="1" type="ORF">K7H17_18495</name>
</gene>
<dbReference type="EMBL" id="JAINWF010000013">
    <property type="protein sequence ID" value="MCD1609846.1"/>
    <property type="molecule type" value="Genomic_DNA"/>
</dbReference>
<comment type="caution">
    <text evidence="1">The sequence shown here is derived from an EMBL/GenBank/DDBJ whole genome shotgun (WGS) entry which is preliminary data.</text>
</comment>
<organism evidence="1 2">
    <name type="scientific">Stutzerimonas kunmingensis</name>
    <dbReference type="NCBI Taxonomy" id="1211807"/>
    <lineage>
        <taxon>Bacteria</taxon>
        <taxon>Pseudomonadati</taxon>
        <taxon>Pseudomonadota</taxon>
        <taxon>Gammaproteobacteria</taxon>
        <taxon>Pseudomonadales</taxon>
        <taxon>Pseudomonadaceae</taxon>
        <taxon>Stutzerimonas</taxon>
    </lineage>
</organism>
<protein>
    <submittedName>
        <fullName evidence="1">Uncharacterized protein</fullName>
    </submittedName>
</protein>
<keyword evidence="2" id="KW-1185">Reference proteome</keyword>
<name>A0A9X1N6J5_9GAMM</name>